<reference evidence="1 2" key="1">
    <citation type="journal article" date="2021" name="BMC Genomics">
        <title>Datura genome reveals duplications of psychoactive alkaloid biosynthetic genes and high mutation rate following tissue culture.</title>
        <authorList>
            <person name="Rajewski A."/>
            <person name="Carter-House D."/>
            <person name="Stajich J."/>
            <person name="Litt A."/>
        </authorList>
    </citation>
    <scope>NUCLEOTIDE SEQUENCE [LARGE SCALE GENOMIC DNA]</scope>
    <source>
        <strain evidence="1">AR-01</strain>
    </source>
</reference>
<comment type="caution">
    <text evidence="1">The sequence shown here is derived from an EMBL/GenBank/DDBJ whole genome shotgun (WGS) entry which is preliminary data.</text>
</comment>
<evidence type="ECO:0000313" key="2">
    <source>
        <dbReference type="Proteomes" id="UP000823775"/>
    </source>
</evidence>
<organism evidence="1 2">
    <name type="scientific">Datura stramonium</name>
    <name type="common">Jimsonweed</name>
    <name type="synonym">Common thornapple</name>
    <dbReference type="NCBI Taxonomy" id="4076"/>
    <lineage>
        <taxon>Eukaryota</taxon>
        <taxon>Viridiplantae</taxon>
        <taxon>Streptophyta</taxon>
        <taxon>Embryophyta</taxon>
        <taxon>Tracheophyta</taxon>
        <taxon>Spermatophyta</taxon>
        <taxon>Magnoliopsida</taxon>
        <taxon>eudicotyledons</taxon>
        <taxon>Gunneridae</taxon>
        <taxon>Pentapetalae</taxon>
        <taxon>asterids</taxon>
        <taxon>lamiids</taxon>
        <taxon>Solanales</taxon>
        <taxon>Solanaceae</taxon>
        <taxon>Solanoideae</taxon>
        <taxon>Datureae</taxon>
        <taxon>Datura</taxon>
    </lineage>
</organism>
<proteinExistence type="predicted"/>
<sequence>MTVVTHVEKSGQQVMCKETFKEDGMAGVAESAYKNSSATKEILSEQDKVAQYTDNEKERQINERQLVMVDDDHQSTSLTTAVVNFKFIRTQILENVNPLHALAGNIFTCHATYQSKENINAIEKRVFRIANPFSVIKSLMITFSTSDHEISSQSFELVGE</sequence>
<protein>
    <submittedName>
        <fullName evidence="1">Uncharacterized protein</fullName>
    </submittedName>
</protein>
<evidence type="ECO:0000313" key="1">
    <source>
        <dbReference type="EMBL" id="MCD7472367.1"/>
    </source>
</evidence>
<name>A0ABS8TP29_DATST</name>
<dbReference type="Proteomes" id="UP000823775">
    <property type="component" value="Unassembled WGS sequence"/>
</dbReference>
<keyword evidence="2" id="KW-1185">Reference proteome</keyword>
<dbReference type="EMBL" id="JACEIK010001820">
    <property type="protein sequence ID" value="MCD7472367.1"/>
    <property type="molecule type" value="Genomic_DNA"/>
</dbReference>
<gene>
    <name evidence="1" type="ORF">HAX54_013591</name>
</gene>
<accession>A0ABS8TP29</accession>